<feature type="signal peptide" evidence="7">
    <location>
        <begin position="1"/>
        <end position="22"/>
    </location>
</feature>
<dbReference type="InterPro" id="IPR011256">
    <property type="entry name" value="Reg_factor_effector_dom_sf"/>
</dbReference>
<dbReference type="PANTHER" id="PTHR11220:SF74">
    <property type="entry name" value="LOC100135146 PROTEIN"/>
    <property type="match status" value="1"/>
</dbReference>
<dbReference type="Pfam" id="PF04832">
    <property type="entry name" value="SOUL"/>
    <property type="match status" value="1"/>
</dbReference>
<evidence type="ECO:0000256" key="6">
    <source>
        <dbReference type="ARBA" id="ARBA00040755"/>
    </source>
</evidence>
<dbReference type="AlphaFoldDB" id="A0A8T2JKI3"/>
<name>A0A8T2JKI3_9PIPI</name>
<evidence type="ECO:0000256" key="7">
    <source>
        <dbReference type="SAM" id="SignalP"/>
    </source>
</evidence>
<evidence type="ECO:0000313" key="9">
    <source>
        <dbReference type="Proteomes" id="UP000812440"/>
    </source>
</evidence>
<gene>
    <name evidence="8" type="ORF">GDO86_009273</name>
</gene>
<evidence type="ECO:0000256" key="4">
    <source>
        <dbReference type="ARBA" id="ARBA00022490"/>
    </source>
</evidence>
<protein>
    <recommendedName>
        <fullName evidence="6">Heme-binding protein 1</fullName>
    </recommendedName>
</protein>
<evidence type="ECO:0000256" key="5">
    <source>
        <dbReference type="ARBA" id="ARBA00037673"/>
    </source>
</evidence>
<comment type="subcellular location">
    <subcellularLocation>
        <location evidence="1">Cytoplasm</location>
    </subcellularLocation>
</comment>
<keyword evidence="7" id="KW-0732">Signal</keyword>
<proteinExistence type="inferred from homology"/>
<reference evidence="8" key="1">
    <citation type="thesis" date="2020" institute="ProQuest LLC" country="789 East Eisenhower Parkway, Ann Arbor, MI, USA">
        <title>Comparative Genomics and Chromosome Evolution.</title>
        <authorList>
            <person name="Mudd A.B."/>
        </authorList>
    </citation>
    <scope>NUCLEOTIDE SEQUENCE</scope>
    <source>
        <strain evidence="8">Female2</strain>
        <tissue evidence="8">Blood</tissue>
    </source>
</reference>
<dbReference type="OrthoDB" id="6424451at2759"/>
<dbReference type="GO" id="GO:0020037">
    <property type="term" value="F:heme binding"/>
    <property type="evidence" value="ECO:0007669"/>
    <property type="project" value="TreeGrafter"/>
</dbReference>
<sequence>MKNPRFLLLLTLFSLYCKVSNTEDVSTDTETYPAFCRSSKCPKYQLVKTYEKFEHRIYDATNWATTYLELDFFGIGMAKSFKRLHDYINGKNSEGLKLKMAVPVRVQVSLKDNSTSNATMSFFLPPAVVTPPSPLNPDVYIESFHNMSVYVKTFGGYALNFHYEKHSKKLEQELLALDLPYNNTYGIAAGYNDPLIVFNRHNEVWFTAL</sequence>
<evidence type="ECO:0000256" key="2">
    <source>
        <dbReference type="ARBA" id="ARBA00009817"/>
    </source>
</evidence>
<accession>A0A8T2JKI3</accession>
<keyword evidence="4" id="KW-0963">Cytoplasm</keyword>
<comment type="function">
    <text evidence="5">May bind free porphyrinogens that may be present in the cell and thus facilitate removal of these potentially toxic compound. Binds with a high affinity to one molecule of heme or porphyrins. It binds metalloporphyrins, free porphyrins and N-methylprotoporphyrin with similar affinities.</text>
</comment>
<evidence type="ECO:0000313" key="8">
    <source>
        <dbReference type="EMBL" id="KAG8444017.1"/>
    </source>
</evidence>
<evidence type="ECO:0000256" key="3">
    <source>
        <dbReference type="ARBA" id="ARBA00011245"/>
    </source>
</evidence>
<comment type="similarity">
    <text evidence="2">Belongs to the HEBP family.</text>
</comment>
<dbReference type="Gene3D" id="3.20.80.10">
    <property type="entry name" value="Regulatory factor, effector binding domain"/>
    <property type="match status" value="1"/>
</dbReference>
<feature type="chain" id="PRO_5035735127" description="Heme-binding protein 1" evidence="7">
    <location>
        <begin position="23"/>
        <end position="209"/>
    </location>
</feature>
<dbReference type="Proteomes" id="UP000812440">
    <property type="component" value="Chromosome 5"/>
</dbReference>
<evidence type="ECO:0000256" key="1">
    <source>
        <dbReference type="ARBA" id="ARBA00004496"/>
    </source>
</evidence>
<comment type="subunit">
    <text evidence="3">Monomer.</text>
</comment>
<dbReference type="InterPro" id="IPR006917">
    <property type="entry name" value="SOUL_heme-bd"/>
</dbReference>
<organism evidence="8 9">
    <name type="scientific">Hymenochirus boettgeri</name>
    <name type="common">Congo dwarf clawed frog</name>
    <dbReference type="NCBI Taxonomy" id="247094"/>
    <lineage>
        <taxon>Eukaryota</taxon>
        <taxon>Metazoa</taxon>
        <taxon>Chordata</taxon>
        <taxon>Craniata</taxon>
        <taxon>Vertebrata</taxon>
        <taxon>Euteleostomi</taxon>
        <taxon>Amphibia</taxon>
        <taxon>Batrachia</taxon>
        <taxon>Anura</taxon>
        <taxon>Pipoidea</taxon>
        <taxon>Pipidae</taxon>
        <taxon>Pipinae</taxon>
        <taxon>Hymenochirus</taxon>
    </lineage>
</organism>
<dbReference type="EMBL" id="JAACNH010000004">
    <property type="protein sequence ID" value="KAG8444017.1"/>
    <property type="molecule type" value="Genomic_DNA"/>
</dbReference>
<comment type="caution">
    <text evidence="8">The sequence shown here is derived from an EMBL/GenBank/DDBJ whole genome shotgun (WGS) entry which is preliminary data.</text>
</comment>
<dbReference type="SUPFAM" id="SSF55136">
    <property type="entry name" value="Probable bacterial effector-binding domain"/>
    <property type="match status" value="1"/>
</dbReference>
<keyword evidence="9" id="KW-1185">Reference proteome</keyword>
<dbReference type="PANTHER" id="PTHR11220">
    <property type="entry name" value="HEME-BINDING PROTEIN-RELATED"/>
    <property type="match status" value="1"/>
</dbReference>
<dbReference type="FunFam" id="3.20.80.10:FF:000003">
    <property type="entry name" value="Heme-binding protein 1"/>
    <property type="match status" value="1"/>
</dbReference>
<dbReference type="GO" id="GO:0005737">
    <property type="term" value="C:cytoplasm"/>
    <property type="evidence" value="ECO:0007669"/>
    <property type="project" value="UniProtKB-SubCell"/>
</dbReference>